<dbReference type="InterPro" id="IPR012959">
    <property type="entry name" value="CPL_dom"/>
</dbReference>
<feature type="compositionally biased region" description="Basic and acidic residues" evidence="4">
    <location>
        <begin position="749"/>
        <end position="788"/>
    </location>
</feature>
<dbReference type="GO" id="GO:0006417">
    <property type="term" value="P:regulation of translation"/>
    <property type="evidence" value="ECO:0007669"/>
    <property type="project" value="TreeGrafter"/>
</dbReference>
<keyword evidence="7" id="KW-1185">Reference proteome</keyword>
<feature type="compositionally biased region" description="Low complexity" evidence="4">
    <location>
        <begin position="656"/>
        <end position="668"/>
    </location>
</feature>
<dbReference type="InterPro" id="IPR011989">
    <property type="entry name" value="ARM-like"/>
</dbReference>
<dbReference type="Pfam" id="PF08144">
    <property type="entry name" value="CPL"/>
    <property type="match status" value="1"/>
</dbReference>
<sequence>MGAAGNKRAAPTSSGAAAKRAKPGGAPPRPNTKHAGQGKPPAAKLEKLGRKERKELERARKMRRNKNFGLIEEVVALWEEARRHDVTPAKRSKLVAAILGKVQGHVAELAGSHSASRVIQTCAKYGTAEERASILRELEPKLLELSKSPYGHFVVSKLVALAPKQQLPGLLKAFRGHLGELLRHPAGSHVVDDLYAVADARQRNLMAAEFYGREYVLFESGTLNNSDGTPAHLSDLMSRVDGAKQRSIIQHMSKDLIPIMEKGLVDCPLVHRLVSEFMEFSPASVVADAADNLCGDPLLHMVHTKEGVKAVCMALAYGTAKDRKKALKCMKGHVDAMARDEWGHLALITALSVVDDTTLLRKTVIVDLQKDLAELAEHRYSYRVLMQLLHPDCGRYLPPQLAAIARPPAKHYSEEAMRRPQHEVEAAARQQEPAAEAGGGGGDDSDEEEGEAGANGRPTSGPLGVSKKDPEVRRRELLGGGLAAALAALCTDQAGQLIRSQHGSEVLVEVCRGGEGGVLGESLEGGADALAGVHNALVAAVAAGAASSSGAASQEEEPTLSHFFGSRALRRLVLASGDGGAAGAAAAAFAAKLWSGALQGQCSGWVDSHAAKVLAAVAQCGDAAVRATAAKELQPLVQGSVERWAAKLTAKQPPGGAARQQPKRPAAAGRDRGSSQRRRRQRLFAKAAVSRVRQRAERQETEKEREREPRDRSRERAALERSKDRSRDREEGERKQERSRSRDRRPRSRDRDYERRGSGKRERDERYDDGDRDRRYSSSAKRPRERDL</sequence>
<evidence type="ECO:0000256" key="2">
    <source>
        <dbReference type="ARBA" id="ARBA00022884"/>
    </source>
</evidence>
<dbReference type="Pfam" id="PF00806">
    <property type="entry name" value="PUF"/>
    <property type="match status" value="1"/>
</dbReference>
<dbReference type="PROSITE" id="PS50303">
    <property type="entry name" value="PUM_HD"/>
    <property type="match status" value="1"/>
</dbReference>
<feature type="region of interest" description="Disordered" evidence="4">
    <location>
        <begin position="650"/>
        <end position="788"/>
    </location>
</feature>
<feature type="compositionally biased region" description="Low complexity" evidence="4">
    <location>
        <begin position="427"/>
        <end position="436"/>
    </location>
</feature>
<dbReference type="SMART" id="SM00025">
    <property type="entry name" value="Pumilio"/>
    <property type="match status" value="5"/>
</dbReference>
<accession>A0A2P6UZ34</accession>
<evidence type="ECO:0000256" key="1">
    <source>
        <dbReference type="ARBA" id="ARBA00022737"/>
    </source>
</evidence>
<keyword evidence="1" id="KW-0677">Repeat</keyword>
<feature type="repeat" description="Pumilio" evidence="3">
    <location>
        <begin position="137"/>
        <end position="172"/>
    </location>
</feature>
<feature type="repeat" description="Pumilio" evidence="3">
    <location>
        <begin position="101"/>
        <end position="136"/>
    </location>
</feature>
<proteinExistence type="predicted"/>
<evidence type="ECO:0000256" key="4">
    <source>
        <dbReference type="SAM" id="MobiDB-lite"/>
    </source>
</evidence>
<evidence type="ECO:0000313" key="6">
    <source>
        <dbReference type="EMBL" id="PSC67086.1"/>
    </source>
</evidence>
<name>A0A2P6UZ34_9CHLO</name>
<protein>
    <submittedName>
        <fullName evidence="6">Pumilio-like protein 24</fullName>
    </submittedName>
</protein>
<feature type="compositionally biased region" description="Basic and acidic residues" evidence="4">
    <location>
        <begin position="694"/>
        <end position="740"/>
    </location>
</feature>
<dbReference type="SUPFAM" id="SSF48371">
    <property type="entry name" value="ARM repeat"/>
    <property type="match status" value="1"/>
</dbReference>
<feature type="region of interest" description="Disordered" evidence="4">
    <location>
        <begin position="407"/>
        <end position="471"/>
    </location>
</feature>
<dbReference type="GO" id="GO:0003729">
    <property type="term" value="F:mRNA binding"/>
    <property type="evidence" value="ECO:0007669"/>
    <property type="project" value="TreeGrafter"/>
</dbReference>
<dbReference type="PROSITE" id="PS50302">
    <property type="entry name" value="PUM"/>
    <property type="match status" value="2"/>
</dbReference>
<feature type="compositionally biased region" description="Basic and acidic residues" evidence="4">
    <location>
        <begin position="411"/>
        <end position="426"/>
    </location>
</feature>
<dbReference type="STRING" id="554055.A0A2P6UZ34"/>
<dbReference type="Proteomes" id="UP000239649">
    <property type="component" value="Unassembled WGS sequence"/>
</dbReference>
<dbReference type="PANTHER" id="PTHR13389">
    <property type="entry name" value="PUMILIO HOMOLOG 3"/>
    <property type="match status" value="1"/>
</dbReference>
<dbReference type="InterPro" id="IPR001313">
    <property type="entry name" value="Pumilio_RNA-bd_rpt"/>
</dbReference>
<dbReference type="EMBL" id="LHPF02000125">
    <property type="protein sequence ID" value="PSC67086.1"/>
    <property type="molecule type" value="Genomic_DNA"/>
</dbReference>
<dbReference type="InterPro" id="IPR040059">
    <property type="entry name" value="PUM3"/>
</dbReference>
<keyword evidence="2" id="KW-0694">RNA-binding</keyword>
<feature type="region of interest" description="Disordered" evidence="4">
    <location>
        <begin position="1"/>
        <end position="51"/>
    </location>
</feature>
<dbReference type="OrthoDB" id="497380at2759"/>
<dbReference type="InterPro" id="IPR033133">
    <property type="entry name" value="PUM-HD"/>
</dbReference>
<evidence type="ECO:0000259" key="5">
    <source>
        <dbReference type="PROSITE" id="PS50303"/>
    </source>
</evidence>
<organism evidence="6 7">
    <name type="scientific">Micractinium conductrix</name>
    <dbReference type="NCBI Taxonomy" id="554055"/>
    <lineage>
        <taxon>Eukaryota</taxon>
        <taxon>Viridiplantae</taxon>
        <taxon>Chlorophyta</taxon>
        <taxon>core chlorophytes</taxon>
        <taxon>Trebouxiophyceae</taxon>
        <taxon>Chlorellales</taxon>
        <taxon>Chlorellaceae</taxon>
        <taxon>Chlorella clade</taxon>
        <taxon>Micractinium</taxon>
    </lineage>
</organism>
<dbReference type="PANTHER" id="PTHR13389:SF0">
    <property type="entry name" value="PUMILIO HOMOLOG 3"/>
    <property type="match status" value="1"/>
</dbReference>
<gene>
    <name evidence="6" type="ORF">C2E20_9231</name>
</gene>
<dbReference type="GO" id="GO:0005730">
    <property type="term" value="C:nucleolus"/>
    <property type="evidence" value="ECO:0007669"/>
    <property type="project" value="TreeGrafter"/>
</dbReference>
<dbReference type="AlphaFoldDB" id="A0A2P6UZ34"/>
<evidence type="ECO:0000256" key="3">
    <source>
        <dbReference type="PROSITE-ProRule" id="PRU00317"/>
    </source>
</evidence>
<dbReference type="InterPro" id="IPR016024">
    <property type="entry name" value="ARM-type_fold"/>
</dbReference>
<dbReference type="Gene3D" id="1.25.10.10">
    <property type="entry name" value="Leucine-rich Repeat Variant"/>
    <property type="match status" value="1"/>
</dbReference>
<comment type="caution">
    <text evidence="6">The sequence shown here is derived from an EMBL/GenBank/DDBJ whole genome shotgun (WGS) entry which is preliminary data.</text>
</comment>
<evidence type="ECO:0000313" key="7">
    <source>
        <dbReference type="Proteomes" id="UP000239649"/>
    </source>
</evidence>
<reference evidence="6 7" key="1">
    <citation type="journal article" date="2018" name="Plant J.">
        <title>Genome sequences of Chlorella sorokiniana UTEX 1602 and Micractinium conductrix SAG 241.80: implications to maltose excretion by a green alga.</title>
        <authorList>
            <person name="Arriola M.B."/>
            <person name="Velmurugan N."/>
            <person name="Zhang Y."/>
            <person name="Plunkett M.H."/>
            <person name="Hondzo H."/>
            <person name="Barney B.M."/>
        </authorList>
    </citation>
    <scope>NUCLEOTIDE SEQUENCE [LARGE SCALE GENOMIC DNA]</scope>
    <source>
        <strain evidence="6 7">SAG 241.80</strain>
    </source>
</reference>
<feature type="domain" description="PUM-HD" evidence="5">
    <location>
        <begin position="73"/>
        <end position="431"/>
    </location>
</feature>